<evidence type="ECO:0000259" key="6">
    <source>
        <dbReference type="Pfam" id="PF01138"/>
    </source>
</evidence>
<dbReference type="GO" id="GO:0034475">
    <property type="term" value="P:U4 snRNA 3'-end processing"/>
    <property type="evidence" value="ECO:0007669"/>
    <property type="project" value="TreeGrafter"/>
</dbReference>
<evidence type="ECO:0000256" key="5">
    <source>
        <dbReference type="ARBA" id="ARBA00023242"/>
    </source>
</evidence>
<keyword evidence="3" id="KW-0698">rRNA processing</keyword>
<dbReference type="OrthoDB" id="27298at2759"/>
<dbReference type="OMA" id="RGWNATL"/>
<evidence type="ECO:0000256" key="1">
    <source>
        <dbReference type="ARBA" id="ARBA00004123"/>
    </source>
</evidence>
<gene>
    <name evidence="7" type="ORF">PIIN_07486</name>
</gene>
<dbReference type="Pfam" id="PF01138">
    <property type="entry name" value="RNase_PH"/>
    <property type="match status" value="1"/>
</dbReference>
<dbReference type="GO" id="GO:0005730">
    <property type="term" value="C:nucleolus"/>
    <property type="evidence" value="ECO:0007669"/>
    <property type="project" value="TreeGrafter"/>
</dbReference>
<keyword evidence="5" id="KW-0539">Nucleus</keyword>
<protein>
    <recommendedName>
        <fullName evidence="6">Exoribonuclease phosphorolytic domain-containing protein</fullName>
    </recommendedName>
</protein>
<reference evidence="7 8" key="1">
    <citation type="journal article" date="2011" name="PLoS Pathog.">
        <title>Endophytic Life Strategies Decoded by Genome and Transcriptome Analyses of the Mutualistic Root Symbiont Piriformospora indica.</title>
        <authorList>
            <person name="Zuccaro A."/>
            <person name="Lahrmann U."/>
            <person name="Guldener U."/>
            <person name="Langen G."/>
            <person name="Pfiffi S."/>
            <person name="Biedenkopf D."/>
            <person name="Wong P."/>
            <person name="Samans B."/>
            <person name="Grimm C."/>
            <person name="Basiewicz M."/>
            <person name="Murat C."/>
            <person name="Martin F."/>
            <person name="Kogel K.H."/>
        </authorList>
    </citation>
    <scope>NUCLEOTIDE SEQUENCE [LARGE SCALE GENOMIC DNA]</scope>
    <source>
        <strain evidence="7 8">DSM 11827</strain>
    </source>
</reference>
<dbReference type="GO" id="GO:0016075">
    <property type="term" value="P:rRNA catabolic process"/>
    <property type="evidence" value="ECO:0007669"/>
    <property type="project" value="TreeGrafter"/>
</dbReference>
<dbReference type="PANTHER" id="PTHR11953:SF1">
    <property type="entry name" value="EXOSOME COMPLEX COMPONENT RRP46"/>
    <property type="match status" value="1"/>
</dbReference>
<keyword evidence="4" id="KW-0271">Exosome</keyword>
<dbReference type="InterPro" id="IPR020568">
    <property type="entry name" value="Ribosomal_Su5_D2-typ_SF"/>
</dbReference>
<name>G4TQE6_SERID</name>
<comment type="similarity">
    <text evidence="2">Belongs to the RNase PH family.</text>
</comment>
<dbReference type="SUPFAM" id="SSF54211">
    <property type="entry name" value="Ribosomal protein S5 domain 2-like"/>
    <property type="match status" value="1"/>
</dbReference>
<sequence length="244" mass="25919">MDALREVTARIERLDRVDASARFAFGTSSALASVSGPIEAKLGVEAQSKATLDILVRPLSGIPGITERLLVSNLRNVFTPAIILGAHPRTLIQVVIQNLSPPPPSSNFKNSLFETNPSTTAVMVNAASIAFLQASSLPLTGVIVAVAVGVSLHDGERVILVDPEDSELETLVAGGVFAFLSAQPNAADPNDFSKAKVVWSFWDGTFRPAEVSQAEVLARAAGFKVLRTFYSVIFEGNSPSMELD</sequence>
<comment type="caution">
    <text evidence="7">The sequence shown here is derived from an EMBL/GenBank/DDBJ whole genome shotgun (WGS) entry which is preliminary data.</text>
</comment>
<dbReference type="eggNOG" id="KOG1069">
    <property type="taxonomic scope" value="Eukaryota"/>
</dbReference>
<organism evidence="7 8">
    <name type="scientific">Serendipita indica (strain DSM 11827)</name>
    <name type="common">Root endophyte fungus</name>
    <name type="synonym">Piriformospora indica</name>
    <dbReference type="NCBI Taxonomy" id="1109443"/>
    <lineage>
        <taxon>Eukaryota</taxon>
        <taxon>Fungi</taxon>
        <taxon>Dikarya</taxon>
        <taxon>Basidiomycota</taxon>
        <taxon>Agaricomycotina</taxon>
        <taxon>Agaricomycetes</taxon>
        <taxon>Sebacinales</taxon>
        <taxon>Serendipitaceae</taxon>
        <taxon>Serendipita</taxon>
    </lineage>
</organism>
<dbReference type="STRING" id="1109443.G4TQE6"/>
<proteinExistence type="inferred from homology"/>
<dbReference type="Gene3D" id="3.30.230.70">
    <property type="entry name" value="GHMP Kinase, N-terminal domain"/>
    <property type="match status" value="1"/>
</dbReference>
<dbReference type="InterPro" id="IPR036345">
    <property type="entry name" value="ExoRNase_PH_dom2_sf"/>
</dbReference>
<dbReference type="InParanoid" id="G4TQE6"/>
<dbReference type="Proteomes" id="UP000007148">
    <property type="component" value="Unassembled WGS sequence"/>
</dbReference>
<evidence type="ECO:0000256" key="3">
    <source>
        <dbReference type="ARBA" id="ARBA00022552"/>
    </source>
</evidence>
<evidence type="ECO:0000256" key="4">
    <source>
        <dbReference type="ARBA" id="ARBA00022835"/>
    </source>
</evidence>
<dbReference type="GO" id="GO:0003723">
    <property type="term" value="F:RNA binding"/>
    <property type="evidence" value="ECO:0007669"/>
    <property type="project" value="TreeGrafter"/>
</dbReference>
<accession>G4TQE6</accession>
<keyword evidence="8" id="KW-1185">Reference proteome</keyword>
<comment type="subcellular location">
    <subcellularLocation>
        <location evidence="1">Nucleus</location>
    </subcellularLocation>
</comment>
<dbReference type="AlphaFoldDB" id="G4TQE6"/>
<dbReference type="HOGENOM" id="CLU_063514_2_0_1"/>
<dbReference type="InterPro" id="IPR050080">
    <property type="entry name" value="RNase_PH"/>
</dbReference>
<dbReference type="InterPro" id="IPR027408">
    <property type="entry name" value="PNPase/RNase_PH_dom_sf"/>
</dbReference>
<dbReference type="PANTHER" id="PTHR11953">
    <property type="entry name" value="EXOSOME COMPLEX COMPONENT"/>
    <property type="match status" value="1"/>
</dbReference>
<dbReference type="InterPro" id="IPR001247">
    <property type="entry name" value="ExoRNase_PH_dom1"/>
</dbReference>
<dbReference type="GO" id="GO:0071051">
    <property type="term" value="P:poly(A)-dependent snoRNA 3'-end processing"/>
    <property type="evidence" value="ECO:0007669"/>
    <property type="project" value="TreeGrafter"/>
</dbReference>
<evidence type="ECO:0000256" key="2">
    <source>
        <dbReference type="ARBA" id="ARBA00006678"/>
    </source>
</evidence>
<evidence type="ECO:0000313" key="8">
    <source>
        <dbReference type="Proteomes" id="UP000007148"/>
    </source>
</evidence>
<feature type="domain" description="Exoribonuclease phosphorolytic" evidence="6">
    <location>
        <begin position="4"/>
        <end position="134"/>
    </location>
</feature>
<dbReference type="GO" id="GO:0000176">
    <property type="term" value="C:nuclear exosome (RNase complex)"/>
    <property type="evidence" value="ECO:0007669"/>
    <property type="project" value="UniProtKB-ARBA"/>
</dbReference>
<dbReference type="GO" id="GO:0006364">
    <property type="term" value="P:rRNA processing"/>
    <property type="evidence" value="ECO:0007669"/>
    <property type="project" value="UniProtKB-KW"/>
</dbReference>
<evidence type="ECO:0000313" key="7">
    <source>
        <dbReference type="EMBL" id="CCA73533.1"/>
    </source>
</evidence>
<dbReference type="SUPFAM" id="SSF55666">
    <property type="entry name" value="Ribonuclease PH domain 2-like"/>
    <property type="match status" value="1"/>
</dbReference>
<dbReference type="GO" id="GO:0000177">
    <property type="term" value="C:cytoplasmic exosome (RNase complex)"/>
    <property type="evidence" value="ECO:0007669"/>
    <property type="project" value="TreeGrafter"/>
</dbReference>
<dbReference type="GO" id="GO:0071028">
    <property type="term" value="P:nuclear mRNA surveillance"/>
    <property type="evidence" value="ECO:0007669"/>
    <property type="project" value="TreeGrafter"/>
</dbReference>
<dbReference type="EMBL" id="CAFZ01000233">
    <property type="protein sequence ID" value="CCA73533.1"/>
    <property type="molecule type" value="Genomic_DNA"/>
</dbReference>